<gene>
    <name evidence="10" type="ORF">GRI38_02095</name>
</gene>
<keyword evidence="4" id="KW-0812">Transmembrane</keyword>
<evidence type="ECO:0000313" key="11">
    <source>
        <dbReference type="Proteomes" id="UP000433104"/>
    </source>
</evidence>
<feature type="compositionally biased region" description="Gly residues" evidence="8">
    <location>
        <begin position="638"/>
        <end position="648"/>
    </location>
</feature>
<sequence length="804" mass="87009">MTKLNLSASSLAALCFLLLPATAHSQDIVPEAVDDDGQLPANTIVVVAERVRGQVQTDAPPIAELDEADIEALGAGSIEEVIERIESQTRSGSGRGGRPVFLVNGRRISSFRELRSYPPEALQKVEILPEQVALQFGFSADRRVVNFILKDNFNSKELELEYEQPTAGGFRRTEMEGTYLRIDGRDRLNINAELNDTTPLFESERGIGVSLPVLAGDPDPSRYRTLIGDSAGLELTANWSRGLGESGAGGSFSLNGTFEREDNRSLDGLNTVLLVDGDGNEAFRSFGRAYPLTTVGRTDTYSLGSSLDLPLSGWQVTGTLDAIATDGSTDSDLAAPTEALRQAALADLIAIDGPLPTYNGPDIERASTSTYTLDSLVTASGTPLNLAGLDVSLTLDAGYKWNRIESSSTLDVSNDVALSRSRFEAGFNLGVPLGRGSRGLLKGIGELSVNLGAGLDYLSDFGTLSEIESGMTWSPAERLTLSLNYTLRDTAPSLTQLGAATILRPNVPVFDFVTGETVLADITTGGNPNLQAERQRDWKVSASYRFDLFDDARLNFDYIDEGSDDVSVGFPTLTPAIEAAFPNRVTRAADGTLVAIDQRPVTFTERNASRLRTSFNVSGDIGRYQEPPEGEERQRGPQLGGERPGGQGRWRVSLDHTYEIASEILVSPGGPRLDLLEGDAIGNTGGVSRHSVSANAFAFHKGYGAILSFDYRSPTRINGNAVTDSPDLLFGSLATVDLRAFFDLERLFEDTEALDGTRLSLNIDNVFDKRQRVRDETGVTPLRYQPFFIDPTGRYVGVELRKLF</sequence>
<evidence type="ECO:0000256" key="1">
    <source>
        <dbReference type="ARBA" id="ARBA00004571"/>
    </source>
</evidence>
<dbReference type="GO" id="GO:0015344">
    <property type="term" value="F:siderophore uptake transmembrane transporter activity"/>
    <property type="evidence" value="ECO:0007669"/>
    <property type="project" value="TreeGrafter"/>
</dbReference>
<reference evidence="10 11" key="1">
    <citation type="submission" date="2019-12" db="EMBL/GenBank/DDBJ databases">
        <title>Genomic-based taxomic classification of the family Erythrobacteraceae.</title>
        <authorList>
            <person name="Xu L."/>
        </authorList>
    </citation>
    <scope>NUCLEOTIDE SEQUENCE [LARGE SCALE GENOMIC DNA]</scope>
    <source>
        <strain evidence="10 11">MCCC 1A09962</strain>
    </source>
</reference>
<evidence type="ECO:0000256" key="3">
    <source>
        <dbReference type="ARBA" id="ARBA00022452"/>
    </source>
</evidence>
<keyword evidence="11" id="KW-1185">Reference proteome</keyword>
<organism evidence="10 11">
    <name type="scientific">Parapontixanthobacter aurantiacus</name>
    <dbReference type="NCBI Taxonomy" id="1463599"/>
    <lineage>
        <taxon>Bacteria</taxon>
        <taxon>Pseudomonadati</taxon>
        <taxon>Pseudomonadota</taxon>
        <taxon>Alphaproteobacteria</taxon>
        <taxon>Sphingomonadales</taxon>
        <taxon>Erythrobacteraceae</taxon>
        <taxon>Parapontixanthobacter</taxon>
    </lineage>
</organism>
<dbReference type="PANTHER" id="PTHR30069:SF53">
    <property type="entry name" value="COLICIN I RECEPTOR-RELATED"/>
    <property type="match status" value="1"/>
</dbReference>
<evidence type="ECO:0000313" key="10">
    <source>
        <dbReference type="EMBL" id="MXO84824.1"/>
    </source>
</evidence>
<dbReference type="Proteomes" id="UP000433104">
    <property type="component" value="Unassembled WGS sequence"/>
</dbReference>
<keyword evidence="5 9" id="KW-0732">Signal</keyword>
<dbReference type="SUPFAM" id="SSF56935">
    <property type="entry name" value="Porins"/>
    <property type="match status" value="1"/>
</dbReference>
<keyword evidence="3" id="KW-1134">Transmembrane beta strand</keyword>
<feature type="signal peptide" evidence="9">
    <location>
        <begin position="1"/>
        <end position="25"/>
    </location>
</feature>
<dbReference type="OrthoDB" id="7224136at2"/>
<evidence type="ECO:0000256" key="2">
    <source>
        <dbReference type="ARBA" id="ARBA00022448"/>
    </source>
</evidence>
<dbReference type="InterPro" id="IPR036942">
    <property type="entry name" value="Beta-barrel_TonB_sf"/>
</dbReference>
<dbReference type="PROSITE" id="PS00430">
    <property type="entry name" value="TONB_DEPENDENT_REC_1"/>
    <property type="match status" value="1"/>
</dbReference>
<evidence type="ECO:0000256" key="5">
    <source>
        <dbReference type="ARBA" id="ARBA00022729"/>
    </source>
</evidence>
<evidence type="ECO:0000256" key="8">
    <source>
        <dbReference type="SAM" id="MobiDB-lite"/>
    </source>
</evidence>
<evidence type="ECO:0000256" key="7">
    <source>
        <dbReference type="ARBA" id="ARBA00023237"/>
    </source>
</evidence>
<dbReference type="Gene3D" id="2.170.130.10">
    <property type="entry name" value="TonB-dependent receptor, plug domain"/>
    <property type="match status" value="1"/>
</dbReference>
<keyword evidence="6" id="KW-0472">Membrane</keyword>
<name>A0A844ZBE2_9SPHN</name>
<comment type="caution">
    <text evidence="10">The sequence shown here is derived from an EMBL/GenBank/DDBJ whole genome shotgun (WGS) entry which is preliminary data.</text>
</comment>
<dbReference type="AlphaFoldDB" id="A0A844ZBE2"/>
<feature type="chain" id="PRO_5032973007" evidence="9">
    <location>
        <begin position="26"/>
        <end position="804"/>
    </location>
</feature>
<dbReference type="GO" id="GO:0044718">
    <property type="term" value="P:siderophore transmembrane transport"/>
    <property type="evidence" value="ECO:0007669"/>
    <property type="project" value="TreeGrafter"/>
</dbReference>
<dbReference type="EMBL" id="WTYW01000001">
    <property type="protein sequence ID" value="MXO84824.1"/>
    <property type="molecule type" value="Genomic_DNA"/>
</dbReference>
<evidence type="ECO:0000256" key="4">
    <source>
        <dbReference type="ARBA" id="ARBA00022692"/>
    </source>
</evidence>
<dbReference type="InterPro" id="IPR037066">
    <property type="entry name" value="Plug_dom_sf"/>
</dbReference>
<accession>A0A844ZBE2</accession>
<dbReference type="RefSeq" id="WP_160681331.1">
    <property type="nucleotide sequence ID" value="NZ_WTYW01000001.1"/>
</dbReference>
<dbReference type="InterPro" id="IPR039426">
    <property type="entry name" value="TonB-dep_rcpt-like"/>
</dbReference>
<keyword evidence="10" id="KW-0675">Receptor</keyword>
<feature type="region of interest" description="Disordered" evidence="8">
    <location>
        <begin position="617"/>
        <end position="648"/>
    </location>
</feature>
<dbReference type="InterPro" id="IPR010916">
    <property type="entry name" value="TonB_box_CS"/>
</dbReference>
<keyword evidence="7" id="KW-0998">Cell outer membrane</keyword>
<dbReference type="GO" id="GO:0009279">
    <property type="term" value="C:cell outer membrane"/>
    <property type="evidence" value="ECO:0007669"/>
    <property type="project" value="UniProtKB-SubCell"/>
</dbReference>
<keyword evidence="2" id="KW-0813">Transport</keyword>
<protein>
    <submittedName>
        <fullName evidence="10">TonB-dependent receptor</fullName>
    </submittedName>
</protein>
<comment type="subcellular location">
    <subcellularLocation>
        <location evidence="1">Cell outer membrane</location>
        <topology evidence="1">Multi-pass membrane protein</topology>
    </subcellularLocation>
</comment>
<proteinExistence type="predicted"/>
<evidence type="ECO:0000256" key="6">
    <source>
        <dbReference type="ARBA" id="ARBA00023136"/>
    </source>
</evidence>
<dbReference type="PANTHER" id="PTHR30069">
    <property type="entry name" value="TONB-DEPENDENT OUTER MEMBRANE RECEPTOR"/>
    <property type="match status" value="1"/>
</dbReference>
<evidence type="ECO:0000256" key="9">
    <source>
        <dbReference type="SAM" id="SignalP"/>
    </source>
</evidence>
<dbReference type="Gene3D" id="2.40.170.20">
    <property type="entry name" value="TonB-dependent receptor, beta-barrel domain"/>
    <property type="match status" value="1"/>
</dbReference>